<dbReference type="AlphaFoldDB" id="A0A3B0SHF1"/>
<accession>A0A3B0SHF1</accession>
<sequence length="144" mass="16007">METVLVAVDVPLVGDERHKNWAKVIENVDPSQSTGWAFEGEFVAAGGIQDVPVGSVLLVYGERGSRQSPHGEGRVFRVNGDGTLTLRGQASGRAWARTLRDEVAELLDEAYERPIEQKDWTPELMGFSDTALREELRRRNKGDE</sequence>
<reference evidence="1" key="1">
    <citation type="submission" date="2018-06" db="EMBL/GenBank/DDBJ databases">
        <authorList>
            <person name="Zhirakovskaya E."/>
        </authorList>
    </citation>
    <scope>NUCLEOTIDE SEQUENCE</scope>
</reference>
<organism evidence="1">
    <name type="scientific">hydrothermal vent metagenome</name>
    <dbReference type="NCBI Taxonomy" id="652676"/>
    <lineage>
        <taxon>unclassified sequences</taxon>
        <taxon>metagenomes</taxon>
        <taxon>ecological metagenomes</taxon>
    </lineage>
</organism>
<evidence type="ECO:0000313" key="1">
    <source>
        <dbReference type="EMBL" id="VAW00249.1"/>
    </source>
</evidence>
<proteinExistence type="predicted"/>
<dbReference type="EMBL" id="UOEK01000183">
    <property type="protein sequence ID" value="VAW00249.1"/>
    <property type="molecule type" value="Genomic_DNA"/>
</dbReference>
<name>A0A3B0SHF1_9ZZZZ</name>
<protein>
    <submittedName>
        <fullName evidence="1">Uncharacterized protein</fullName>
    </submittedName>
</protein>
<gene>
    <name evidence="1" type="ORF">MNBD_ACTINO02-1459</name>
</gene>